<dbReference type="AlphaFoldDB" id="A0A328B1I8"/>
<comment type="subcellular location">
    <subcellularLocation>
        <location evidence="1">Membrane</location>
        <topology evidence="1">Multi-pass membrane protein</topology>
    </subcellularLocation>
</comment>
<protein>
    <submittedName>
        <fullName evidence="7">Oligopeptide transporter, OPT family</fullName>
    </submittedName>
</protein>
<evidence type="ECO:0000256" key="1">
    <source>
        <dbReference type="ARBA" id="ARBA00004141"/>
    </source>
</evidence>
<dbReference type="NCBIfam" id="TIGR00733">
    <property type="entry name" value="OPT family oligopeptide transporter"/>
    <property type="match status" value="1"/>
</dbReference>
<proteinExistence type="predicted"/>
<feature type="transmembrane region" description="Helical" evidence="6">
    <location>
        <begin position="102"/>
        <end position="123"/>
    </location>
</feature>
<feature type="transmembrane region" description="Helical" evidence="6">
    <location>
        <begin position="521"/>
        <end position="541"/>
    </location>
</feature>
<feature type="transmembrane region" description="Helical" evidence="6">
    <location>
        <begin position="222"/>
        <end position="250"/>
    </location>
</feature>
<dbReference type="GO" id="GO:0016020">
    <property type="term" value="C:membrane"/>
    <property type="evidence" value="ECO:0007669"/>
    <property type="project" value="UniProtKB-SubCell"/>
</dbReference>
<keyword evidence="3 6" id="KW-0812">Transmembrane</keyword>
<dbReference type="PANTHER" id="PTHR31645:SF0">
    <property type="entry name" value="OLIGOPEPTIDE TRANSPORTER YGL114W-RELATED"/>
    <property type="match status" value="1"/>
</dbReference>
<dbReference type="NCBIfam" id="TIGR00728">
    <property type="entry name" value="OPT_sfam"/>
    <property type="match status" value="1"/>
</dbReference>
<accession>A0A328B1I8</accession>
<reference evidence="8" key="1">
    <citation type="submission" date="2018-05" db="EMBL/GenBank/DDBJ databases">
        <authorList>
            <person name="Li X."/>
        </authorList>
    </citation>
    <scope>NUCLEOTIDE SEQUENCE [LARGE SCALE GENOMIC DNA]</scope>
    <source>
        <strain evidence="8">HKS-05</strain>
    </source>
</reference>
<feature type="transmembrane region" description="Helical" evidence="6">
    <location>
        <begin position="15"/>
        <end position="35"/>
    </location>
</feature>
<feature type="transmembrane region" description="Helical" evidence="6">
    <location>
        <begin position="41"/>
        <end position="59"/>
    </location>
</feature>
<evidence type="ECO:0000256" key="4">
    <source>
        <dbReference type="ARBA" id="ARBA00022989"/>
    </source>
</evidence>
<feature type="transmembrane region" description="Helical" evidence="6">
    <location>
        <begin position="460"/>
        <end position="480"/>
    </location>
</feature>
<dbReference type="RefSeq" id="WP_111458335.1">
    <property type="nucleotide sequence ID" value="NZ_QFYP01000001.1"/>
</dbReference>
<feature type="transmembrane region" description="Helical" evidence="6">
    <location>
        <begin position="553"/>
        <end position="578"/>
    </location>
</feature>
<feature type="transmembrane region" description="Helical" evidence="6">
    <location>
        <begin position="71"/>
        <end position="96"/>
    </location>
</feature>
<evidence type="ECO:0000313" key="7">
    <source>
        <dbReference type="EMBL" id="RAK61043.1"/>
    </source>
</evidence>
<keyword evidence="4 6" id="KW-1133">Transmembrane helix</keyword>
<feature type="transmembrane region" description="Helical" evidence="6">
    <location>
        <begin position="322"/>
        <end position="344"/>
    </location>
</feature>
<dbReference type="InterPro" id="IPR004814">
    <property type="entry name" value="Oligopep_transpt"/>
</dbReference>
<evidence type="ECO:0000256" key="6">
    <source>
        <dbReference type="SAM" id="Phobius"/>
    </source>
</evidence>
<name>A0A328B1I8_9CAUL</name>
<dbReference type="InterPro" id="IPR004813">
    <property type="entry name" value="OPT"/>
</dbReference>
<evidence type="ECO:0000256" key="2">
    <source>
        <dbReference type="ARBA" id="ARBA00022448"/>
    </source>
</evidence>
<feature type="transmembrane region" description="Helical" evidence="6">
    <location>
        <begin position="270"/>
        <end position="301"/>
    </location>
</feature>
<keyword evidence="8" id="KW-1185">Reference proteome</keyword>
<evidence type="ECO:0000313" key="8">
    <source>
        <dbReference type="Proteomes" id="UP000249842"/>
    </source>
</evidence>
<dbReference type="GO" id="GO:0035673">
    <property type="term" value="F:oligopeptide transmembrane transporter activity"/>
    <property type="evidence" value="ECO:0007669"/>
    <property type="project" value="InterPro"/>
</dbReference>
<dbReference type="InterPro" id="IPR045035">
    <property type="entry name" value="YSL-like"/>
</dbReference>
<feature type="transmembrane region" description="Helical" evidence="6">
    <location>
        <begin position="419"/>
        <end position="439"/>
    </location>
</feature>
<keyword evidence="5 6" id="KW-0472">Membrane</keyword>
<feature type="transmembrane region" description="Helical" evidence="6">
    <location>
        <begin position="638"/>
        <end position="656"/>
    </location>
</feature>
<sequence>MTTIAVGREASRVELTVRGVVLGVLITFAFTAANVYLGLKVALTFATSIPAAVISMALLRAFRNSTIVENNIVQTVASAAGAMASVVFVLPGLVMIGAWSGFPFWTTFGICAAGGILGVMYTIPLRRALVTQSNLPYPEGVAAAQVLTVGSGARGDTAESETDSRLGLLTISVGAIASAAYAAIAASRVFAGEVGGYFRTSNGGATGLGAQMSMALFGAGHLMGVAVGAAMLVGLAVTWGVAVPVLTAMAPAAGAAADVAQGVWSHQVRFIGAGAIGVAAIWTLAKLAVPLWTGIASAIAAQRRRTAGEGAELGRTEQDIPIGVMAVISLICLVPIAVLLANFVSGGPLAPLALPLTIAALAYIVVAGFAVAAVCGYMAGLIGSSNSPVSGMAILSVLGAALLIAAIGMPILHGGDVKPLIAFALLVTSVLIAVAVSANDNLQDLKTGQLVDATPWRQQVALVIGVIAGSAVIPVVLNLLNKAYGFAGANAHAISATPLAAPQATLISTIAAGVVGGNLPWGLIGIGALLGAALVVVDELLRRTGRRSLPPLGAALAIYLPSSVTVPVIIGAFAGWFYDRSVAKRPNGEAAKRLGVLLVSGYIVGDSLLNVAHAGLIVASGKSAPLALVPEDFGPAKLLAITVYGLVAVSLYLWTARQAAKA</sequence>
<dbReference type="PANTHER" id="PTHR31645">
    <property type="entry name" value="OLIGOPEPTIDE TRANSPORTER YGL114W-RELATED"/>
    <property type="match status" value="1"/>
</dbReference>
<feature type="transmembrane region" description="Helical" evidence="6">
    <location>
        <begin position="392"/>
        <end position="413"/>
    </location>
</feature>
<dbReference type="EMBL" id="QFYP01000001">
    <property type="protein sequence ID" value="RAK61043.1"/>
    <property type="molecule type" value="Genomic_DNA"/>
</dbReference>
<dbReference type="OrthoDB" id="9809340at2"/>
<dbReference type="Pfam" id="PF03169">
    <property type="entry name" value="OPT"/>
    <property type="match status" value="1"/>
</dbReference>
<feature type="transmembrane region" description="Helical" evidence="6">
    <location>
        <begin position="356"/>
        <end position="380"/>
    </location>
</feature>
<keyword evidence="2" id="KW-0813">Transport</keyword>
<evidence type="ECO:0000256" key="3">
    <source>
        <dbReference type="ARBA" id="ARBA00022692"/>
    </source>
</evidence>
<evidence type="ECO:0000256" key="5">
    <source>
        <dbReference type="ARBA" id="ARBA00023136"/>
    </source>
</evidence>
<dbReference type="Proteomes" id="UP000249842">
    <property type="component" value="Unassembled WGS sequence"/>
</dbReference>
<gene>
    <name evidence="7" type="ORF">DJ021_15105</name>
</gene>
<organism evidence="7 8">
    <name type="scientific">Phenylobacterium hankyongense</name>
    <dbReference type="NCBI Taxonomy" id="1813876"/>
    <lineage>
        <taxon>Bacteria</taxon>
        <taxon>Pseudomonadati</taxon>
        <taxon>Pseudomonadota</taxon>
        <taxon>Alphaproteobacteria</taxon>
        <taxon>Caulobacterales</taxon>
        <taxon>Caulobacteraceae</taxon>
        <taxon>Phenylobacterium</taxon>
    </lineage>
</organism>
<comment type="caution">
    <text evidence="7">The sequence shown here is derived from an EMBL/GenBank/DDBJ whole genome shotgun (WGS) entry which is preliminary data.</text>
</comment>